<dbReference type="PANTHER" id="PTHR13371">
    <property type="entry name" value="GLYCINE-, GLUTAMATE-, THIENYLCYCLOHEXYLPIPERIDINE-BINDING PROTEIN"/>
    <property type="match status" value="1"/>
</dbReference>
<comment type="caution">
    <text evidence="3">The sequence shown here is derived from an EMBL/GenBank/DDBJ whole genome shotgun (WGS) entry which is preliminary data.</text>
</comment>
<dbReference type="Proteomes" id="UP000298663">
    <property type="component" value="Unassembled WGS sequence"/>
</dbReference>
<feature type="compositionally biased region" description="Basic and acidic residues" evidence="1">
    <location>
        <begin position="228"/>
        <end position="277"/>
    </location>
</feature>
<feature type="compositionally biased region" description="Basic and acidic residues" evidence="1">
    <location>
        <begin position="172"/>
        <end position="183"/>
    </location>
</feature>
<name>A0A4U5MG52_STECR</name>
<dbReference type="InterPro" id="IPR052607">
    <property type="entry name" value="CEP104-like"/>
</dbReference>
<dbReference type="PANTHER" id="PTHR13371:SF0">
    <property type="entry name" value="CENTROSOMAL PROTEIN OF 104 KDA"/>
    <property type="match status" value="1"/>
</dbReference>
<dbReference type="InterPro" id="IPR048738">
    <property type="entry name" value="CEP104_Znf"/>
</dbReference>
<dbReference type="Pfam" id="PF21039">
    <property type="entry name" value="CEP104_ZnF"/>
    <property type="match status" value="1"/>
</dbReference>
<feature type="domain" description="Centrosomal protein CEP104 Zn finger" evidence="2">
    <location>
        <begin position="310"/>
        <end position="355"/>
    </location>
</feature>
<reference evidence="3 4" key="2">
    <citation type="journal article" date="2019" name="G3 (Bethesda)">
        <title>Hybrid Assembly of the Genome of the Entomopathogenic Nematode Steinernema carpocapsae Identifies the X-Chromosome.</title>
        <authorList>
            <person name="Serra L."/>
            <person name="Macchietto M."/>
            <person name="Macias-Munoz A."/>
            <person name="McGill C.J."/>
            <person name="Rodriguez I.M."/>
            <person name="Rodriguez B."/>
            <person name="Murad R."/>
            <person name="Mortazavi A."/>
        </authorList>
    </citation>
    <scope>NUCLEOTIDE SEQUENCE [LARGE SCALE GENOMIC DNA]</scope>
    <source>
        <strain evidence="3 4">ALL</strain>
    </source>
</reference>
<dbReference type="EMBL" id="AZBU02000008">
    <property type="protein sequence ID" value="TKR68204.1"/>
    <property type="molecule type" value="Genomic_DNA"/>
</dbReference>
<feature type="region of interest" description="Disordered" evidence="1">
    <location>
        <begin position="22"/>
        <end position="47"/>
    </location>
</feature>
<keyword evidence="4" id="KW-1185">Reference proteome</keyword>
<gene>
    <name evidence="3" type="ORF">L596_024219</name>
</gene>
<feature type="region of interest" description="Disordered" evidence="1">
    <location>
        <begin position="172"/>
        <end position="303"/>
    </location>
</feature>
<proteinExistence type="predicted"/>
<evidence type="ECO:0000259" key="2">
    <source>
        <dbReference type="Pfam" id="PF21039"/>
    </source>
</evidence>
<evidence type="ECO:0000256" key="1">
    <source>
        <dbReference type="SAM" id="MobiDB-lite"/>
    </source>
</evidence>
<dbReference type="AlphaFoldDB" id="A0A4U5MG52"/>
<evidence type="ECO:0000313" key="4">
    <source>
        <dbReference type="Proteomes" id="UP000298663"/>
    </source>
</evidence>
<dbReference type="OrthoDB" id="66599at2759"/>
<feature type="compositionally biased region" description="Basic and acidic residues" evidence="1">
    <location>
        <begin position="204"/>
        <end position="219"/>
    </location>
</feature>
<dbReference type="GO" id="GO:0005929">
    <property type="term" value="C:cilium"/>
    <property type="evidence" value="ECO:0007669"/>
    <property type="project" value="TreeGrafter"/>
</dbReference>
<feature type="compositionally biased region" description="Basic and acidic residues" evidence="1">
    <location>
        <begin position="38"/>
        <end position="47"/>
    </location>
</feature>
<evidence type="ECO:0000313" key="3">
    <source>
        <dbReference type="EMBL" id="TKR68204.1"/>
    </source>
</evidence>
<sequence>MRAEESEDLYYEDYLQRRNAEFRVQKRQKAPTPTPGKPADDLKPRREVQNRGYMPEGYVQKDAYLGEDPLSSLRTMKMNLRRKHVDSTRQGYEIMAHLCQSACEELAKAEDKLVELHSLRSQAIYNGNLDEAARIAAKMRDVKTAAMHGGYTDLLMDSSQLGAFGVESKWTPDVKKEEEREQRLAQMEKTGKSGEDDVVAQMEKTGKIGEDDVPIREVRSFSARRRARDGGEPKKEREKIRPQSKREPKKEWLPSSTKVDRPKSEPRAATPKREIKRNQRLAGNEEAGQSEQRKEPPQNDPFSLPVDYGTCKFCGEQGPDLGRENLLKLHYAERCPMVHRCTYCDRAIEVDTFRELRSLVPFEGFPIDRPPVESMRLCKRCPSNVLPMWACKGLS</sequence>
<organism evidence="3 4">
    <name type="scientific">Steinernema carpocapsae</name>
    <name type="common">Entomopathogenic nematode</name>
    <dbReference type="NCBI Taxonomy" id="34508"/>
    <lineage>
        <taxon>Eukaryota</taxon>
        <taxon>Metazoa</taxon>
        <taxon>Ecdysozoa</taxon>
        <taxon>Nematoda</taxon>
        <taxon>Chromadorea</taxon>
        <taxon>Rhabditida</taxon>
        <taxon>Tylenchina</taxon>
        <taxon>Panagrolaimomorpha</taxon>
        <taxon>Strongyloidoidea</taxon>
        <taxon>Steinernematidae</taxon>
        <taxon>Steinernema</taxon>
    </lineage>
</organism>
<accession>A0A4U5MG52</accession>
<reference evidence="3 4" key="1">
    <citation type="journal article" date="2015" name="Genome Biol.">
        <title>Comparative genomics of Steinernema reveals deeply conserved gene regulatory networks.</title>
        <authorList>
            <person name="Dillman A.R."/>
            <person name="Macchietto M."/>
            <person name="Porter C.F."/>
            <person name="Rogers A."/>
            <person name="Williams B."/>
            <person name="Antoshechkin I."/>
            <person name="Lee M.M."/>
            <person name="Goodwin Z."/>
            <person name="Lu X."/>
            <person name="Lewis E.E."/>
            <person name="Goodrich-Blair H."/>
            <person name="Stock S.P."/>
            <person name="Adams B.J."/>
            <person name="Sternberg P.W."/>
            <person name="Mortazavi A."/>
        </authorList>
    </citation>
    <scope>NUCLEOTIDE SEQUENCE [LARGE SCALE GENOMIC DNA]</scope>
    <source>
        <strain evidence="3 4">ALL</strain>
    </source>
</reference>
<protein>
    <recommendedName>
        <fullName evidence="2">Centrosomal protein CEP104 Zn finger domain-containing protein</fullName>
    </recommendedName>
</protein>